<dbReference type="Proteomes" id="UP000308652">
    <property type="component" value="Unassembled WGS sequence"/>
</dbReference>
<gene>
    <name evidence="1" type="ORF">BDQ12DRAFT_86051</name>
</gene>
<organism evidence="1 2">
    <name type="scientific">Crucibulum laeve</name>
    <dbReference type="NCBI Taxonomy" id="68775"/>
    <lineage>
        <taxon>Eukaryota</taxon>
        <taxon>Fungi</taxon>
        <taxon>Dikarya</taxon>
        <taxon>Basidiomycota</taxon>
        <taxon>Agaricomycotina</taxon>
        <taxon>Agaricomycetes</taxon>
        <taxon>Agaricomycetidae</taxon>
        <taxon>Agaricales</taxon>
        <taxon>Agaricineae</taxon>
        <taxon>Nidulariaceae</taxon>
        <taxon>Crucibulum</taxon>
    </lineage>
</organism>
<sequence>MYLLVRAMLYMPLWRLMHRGYQVLLIIYLSFALCIYAATDLCVVTRTSTLQHLSNFSSPSMEQSYHAAPKPSGFILDAYGLKVSKLHVQKICASLMCLADVLANDKNRQSLVEFHSSSKY</sequence>
<dbReference type="AlphaFoldDB" id="A0A5C3M2E2"/>
<protein>
    <submittedName>
        <fullName evidence="1">Uncharacterized protein</fullName>
    </submittedName>
</protein>
<name>A0A5C3M2E2_9AGAR</name>
<dbReference type="EMBL" id="ML213601">
    <property type="protein sequence ID" value="TFK38967.1"/>
    <property type="molecule type" value="Genomic_DNA"/>
</dbReference>
<keyword evidence="2" id="KW-1185">Reference proteome</keyword>
<reference evidence="1 2" key="1">
    <citation type="journal article" date="2019" name="Nat. Ecol. Evol.">
        <title>Megaphylogeny resolves global patterns of mushroom evolution.</title>
        <authorList>
            <person name="Varga T."/>
            <person name="Krizsan K."/>
            <person name="Foldi C."/>
            <person name="Dima B."/>
            <person name="Sanchez-Garcia M."/>
            <person name="Sanchez-Ramirez S."/>
            <person name="Szollosi G.J."/>
            <person name="Szarkandi J.G."/>
            <person name="Papp V."/>
            <person name="Albert L."/>
            <person name="Andreopoulos W."/>
            <person name="Angelini C."/>
            <person name="Antonin V."/>
            <person name="Barry K.W."/>
            <person name="Bougher N.L."/>
            <person name="Buchanan P."/>
            <person name="Buyck B."/>
            <person name="Bense V."/>
            <person name="Catcheside P."/>
            <person name="Chovatia M."/>
            <person name="Cooper J."/>
            <person name="Damon W."/>
            <person name="Desjardin D."/>
            <person name="Finy P."/>
            <person name="Geml J."/>
            <person name="Haridas S."/>
            <person name="Hughes K."/>
            <person name="Justo A."/>
            <person name="Karasinski D."/>
            <person name="Kautmanova I."/>
            <person name="Kiss B."/>
            <person name="Kocsube S."/>
            <person name="Kotiranta H."/>
            <person name="LaButti K.M."/>
            <person name="Lechner B.E."/>
            <person name="Liimatainen K."/>
            <person name="Lipzen A."/>
            <person name="Lukacs Z."/>
            <person name="Mihaltcheva S."/>
            <person name="Morgado L.N."/>
            <person name="Niskanen T."/>
            <person name="Noordeloos M.E."/>
            <person name="Ohm R.A."/>
            <person name="Ortiz-Santana B."/>
            <person name="Ovrebo C."/>
            <person name="Racz N."/>
            <person name="Riley R."/>
            <person name="Savchenko A."/>
            <person name="Shiryaev A."/>
            <person name="Soop K."/>
            <person name="Spirin V."/>
            <person name="Szebenyi C."/>
            <person name="Tomsovsky M."/>
            <person name="Tulloss R.E."/>
            <person name="Uehling J."/>
            <person name="Grigoriev I.V."/>
            <person name="Vagvolgyi C."/>
            <person name="Papp T."/>
            <person name="Martin F.M."/>
            <person name="Miettinen O."/>
            <person name="Hibbett D.S."/>
            <person name="Nagy L.G."/>
        </authorList>
    </citation>
    <scope>NUCLEOTIDE SEQUENCE [LARGE SCALE GENOMIC DNA]</scope>
    <source>
        <strain evidence="1 2">CBS 166.37</strain>
    </source>
</reference>
<proteinExistence type="predicted"/>
<accession>A0A5C3M2E2</accession>
<evidence type="ECO:0000313" key="2">
    <source>
        <dbReference type="Proteomes" id="UP000308652"/>
    </source>
</evidence>
<evidence type="ECO:0000313" key="1">
    <source>
        <dbReference type="EMBL" id="TFK38967.1"/>
    </source>
</evidence>